<accession>R0KLN8</accession>
<evidence type="ECO:0000313" key="3">
    <source>
        <dbReference type="Proteomes" id="UP000296049"/>
    </source>
</evidence>
<reference evidence="3" key="1">
    <citation type="journal article" date="2013" name="Nat. Genet.">
        <title>The duck genome and transcriptome provide insight into an avian influenza virus reservoir species.</title>
        <authorList>
            <person name="Huang Y."/>
            <person name="Li Y."/>
            <person name="Burt D.W."/>
            <person name="Chen H."/>
            <person name="Zhang Y."/>
            <person name="Qian W."/>
            <person name="Kim H."/>
            <person name="Gan S."/>
            <person name="Zhao Y."/>
            <person name="Li J."/>
            <person name="Yi K."/>
            <person name="Feng H."/>
            <person name="Zhu P."/>
            <person name="Li B."/>
            <person name="Liu Q."/>
            <person name="Fairley S."/>
            <person name="Magor K.E."/>
            <person name="Du Z."/>
            <person name="Hu X."/>
            <person name="Goodman L."/>
            <person name="Tafer H."/>
            <person name="Vignal A."/>
            <person name="Lee T."/>
            <person name="Kim K.W."/>
            <person name="Sheng Z."/>
            <person name="An Y."/>
            <person name="Searle S."/>
            <person name="Herrero J."/>
            <person name="Groenen M.A."/>
            <person name="Crooijmans R.P."/>
            <person name="Faraut T."/>
            <person name="Cai Q."/>
            <person name="Webster R.G."/>
            <person name="Aldridge J.R."/>
            <person name="Warren W.C."/>
            <person name="Bartschat S."/>
            <person name="Kehr S."/>
            <person name="Marz M."/>
            <person name="Stadler P.F."/>
            <person name="Smith J."/>
            <person name="Kraus R.H."/>
            <person name="Zhao Y."/>
            <person name="Ren L."/>
            <person name="Fei J."/>
            <person name="Morisson M."/>
            <person name="Kaiser P."/>
            <person name="Griffin D.K."/>
            <person name="Rao M."/>
            <person name="Pitel F."/>
            <person name="Wang J."/>
            <person name="Li N."/>
        </authorList>
    </citation>
    <scope>NUCLEOTIDE SEQUENCE [LARGE SCALE GENOMIC DNA]</scope>
</reference>
<keyword evidence="1" id="KW-0812">Transmembrane</keyword>
<dbReference type="Proteomes" id="UP000296049">
    <property type="component" value="Unassembled WGS sequence"/>
</dbReference>
<protein>
    <submittedName>
        <fullName evidence="2">Uncharacterized protein</fullName>
    </submittedName>
</protein>
<feature type="transmembrane region" description="Helical" evidence="1">
    <location>
        <begin position="392"/>
        <end position="414"/>
    </location>
</feature>
<gene>
    <name evidence="2" type="ORF">Anapl_17153</name>
</gene>
<sequence>MDAAVQEDAASRGAVHLDLQDRLQWILYLCRSAIGIYVDFPESFLRNAFVFVDPKSCGYGAEVAIMFGICVTVQSLIEESTDPETKSFGDQGLSQLKVDCQGNYSTLVCDRDAATLASQDLVELSITPMTYYLKDLEEDLALAHYFCNVAIKTSRPEQVVGCLARNTSSGGQDWPLRCCDGPAAAGIASTSSPFCYIYQNGSTGAGGEGTDIEGGWTKPLGGSTCFLGCKMTPETHYMVTGWSSHQKPSSKAISGFDLWSLTSRASMNPRQQEVIARLRSPKSPLGITLPFPQPLQRKAASRCLCPSTMPVNKTQQLNSDLMQAESLSSLLLSGIILILVYNPLEEDRGSLNWEKAQALIASIEEENVPPLNSFSKDNLREISAEAASAARCIWLSFNHLTILGLKMMLFLGLLGSCDMTASRDNAFFLICIHCVMGFMFYTLFSAKKAVVEGKILGTKAIGWRLKSQTDEQSLSKETCANRRVQTAKSRGPVAVWQQLSEQECDSWYPTCQSGFTEDVAAQKWSIDEHPPPEDFGGDVRVQRELLAQPFTSAHRFERRRNNKE</sequence>
<evidence type="ECO:0000256" key="1">
    <source>
        <dbReference type="SAM" id="Phobius"/>
    </source>
</evidence>
<keyword evidence="3" id="KW-1185">Reference proteome</keyword>
<proteinExistence type="predicted"/>
<evidence type="ECO:0000313" key="2">
    <source>
        <dbReference type="EMBL" id="EOA94088.1"/>
    </source>
</evidence>
<keyword evidence="1" id="KW-1133">Transmembrane helix</keyword>
<keyword evidence="1" id="KW-0472">Membrane</keyword>
<dbReference type="EMBL" id="KB745040">
    <property type="protein sequence ID" value="EOA94088.1"/>
    <property type="molecule type" value="Genomic_DNA"/>
</dbReference>
<organism evidence="2 3">
    <name type="scientific">Anas platyrhynchos</name>
    <name type="common">Mallard</name>
    <name type="synonym">Anas boschas</name>
    <dbReference type="NCBI Taxonomy" id="8839"/>
    <lineage>
        <taxon>Eukaryota</taxon>
        <taxon>Metazoa</taxon>
        <taxon>Chordata</taxon>
        <taxon>Craniata</taxon>
        <taxon>Vertebrata</taxon>
        <taxon>Euteleostomi</taxon>
        <taxon>Archelosauria</taxon>
        <taxon>Archosauria</taxon>
        <taxon>Dinosauria</taxon>
        <taxon>Saurischia</taxon>
        <taxon>Theropoda</taxon>
        <taxon>Coelurosauria</taxon>
        <taxon>Aves</taxon>
        <taxon>Neognathae</taxon>
        <taxon>Galloanserae</taxon>
        <taxon>Anseriformes</taxon>
        <taxon>Anatidae</taxon>
        <taxon>Anatinae</taxon>
        <taxon>Anas</taxon>
    </lineage>
</organism>
<dbReference type="AlphaFoldDB" id="R0KLN8"/>
<feature type="transmembrane region" description="Helical" evidence="1">
    <location>
        <begin position="426"/>
        <end position="444"/>
    </location>
</feature>
<name>R0KLN8_ANAPL</name>